<dbReference type="AlphaFoldDB" id="A0A367FIR4"/>
<evidence type="ECO:0000313" key="1">
    <source>
        <dbReference type="EMBL" id="RCG29587.1"/>
    </source>
</evidence>
<gene>
    <name evidence="1" type="ORF">DQ384_18480</name>
</gene>
<keyword evidence="2" id="KW-1185">Reference proteome</keyword>
<protein>
    <submittedName>
        <fullName evidence="1">Uncharacterized protein</fullName>
    </submittedName>
</protein>
<organism evidence="1 2">
    <name type="scientific">Sphaerisporangium album</name>
    <dbReference type="NCBI Taxonomy" id="509200"/>
    <lineage>
        <taxon>Bacteria</taxon>
        <taxon>Bacillati</taxon>
        <taxon>Actinomycetota</taxon>
        <taxon>Actinomycetes</taxon>
        <taxon>Streptosporangiales</taxon>
        <taxon>Streptosporangiaceae</taxon>
        <taxon>Sphaerisporangium</taxon>
    </lineage>
</organism>
<dbReference type="Proteomes" id="UP000253094">
    <property type="component" value="Unassembled WGS sequence"/>
</dbReference>
<proteinExistence type="predicted"/>
<dbReference type="EMBL" id="QOIL01000010">
    <property type="protein sequence ID" value="RCG29587.1"/>
    <property type="molecule type" value="Genomic_DNA"/>
</dbReference>
<evidence type="ECO:0000313" key="2">
    <source>
        <dbReference type="Proteomes" id="UP000253094"/>
    </source>
</evidence>
<dbReference type="RefSeq" id="WP_114030096.1">
    <property type="nucleotide sequence ID" value="NZ_QOIL01000010.1"/>
</dbReference>
<accession>A0A367FIR4</accession>
<reference evidence="1 2" key="1">
    <citation type="submission" date="2018-06" db="EMBL/GenBank/DDBJ databases">
        <title>Sphaerisporangium craniellae sp. nov., isolated from a marine sponge in the South China Sea.</title>
        <authorList>
            <person name="Li L."/>
        </authorList>
    </citation>
    <scope>NUCLEOTIDE SEQUENCE [LARGE SCALE GENOMIC DNA]</scope>
    <source>
        <strain evidence="1 2">CCTCC AA 208026</strain>
    </source>
</reference>
<comment type="caution">
    <text evidence="1">The sequence shown here is derived from an EMBL/GenBank/DDBJ whole genome shotgun (WGS) entry which is preliminary data.</text>
</comment>
<sequence length="414" mass="41243">MRAVLAPVWRTLAEAASVAPIRPAFARVTVLAVEGGTRIPAPAVVALEGAPTSSRTVITVERTRRAVATAGEAVSSTPLGPAVERTAALPAVPVVPVRRAATTGGTAVVTAVAALARSAAVIAVRRPAFPVAALVAVVRTPPLALTASLTAERARTRPASPIVPLEGPAATVTTVAGLGGTSAAIIRPVGTTTVVRAVRPPAAVVTLGPPIAATLAAFTPVPVTRLRTPSLTRLRTPSLTIGTVVPRAVRTTAWAAITVISVVGTLAAVTAPLAAVGGAAVTIRETAGTVPAVGTVPAIVPVEPAAARRAAAPFTIERPVAAALALERTSAPRVTIAGPVGAGGTAFTTLAIAWTVPRTSFPGRTSAVTLRRAVVPASRGAVAAEPARALARAVTAFVGTARVLTSVVSVHFCP</sequence>
<name>A0A367FIR4_9ACTN</name>